<evidence type="ECO:0000313" key="13">
    <source>
        <dbReference type="EMBL" id="RZT68681.1"/>
    </source>
</evidence>
<evidence type="ECO:0000256" key="4">
    <source>
        <dbReference type="ARBA" id="ARBA00022547"/>
    </source>
</evidence>
<dbReference type="HAMAP" id="MF_01393">
    <property type="entry name" value="ATP_synth_a_bact"/>
    <property type="match status" value="1"/>
</dbReference>
<feature type="transmembrane region" description="Helical" evidence="11">
    <location>
        <begin position="228"/>
        <end position="246"/>
    </location>
</feature>
<evidence type="ECO:0000256" key="6">
    <source>
        <dbReference type="ARBA" id="ARBA00022781"/>
    </source>
</evidence>
<keyword evidence="7 11" id="KW-1133">Transmembrane helix</keyword>
<protein>
    <recommendedName>
        <fullName evidence="11 12">ATP synthase subunit a</fullName>
    </recommendedName>
    <alternativeName>
        <fullName evidence="11">ATP synthase F0 sector subunit a</fullName>
    </alternativeName>
    <alternativeName>
        <fullName evidence="11">F-ATPase subunit 6</fullName>
    </alternativeName>
</protein>
<dbReference type="PANTHER" id="PTHR11410:SF0">
    <property type="entry name" value="ATP SYNTHASE SUBUNIT A"/>
    <property type="match status" value="1"/>
</dbReference>
<dbReference type="PANTHER" id="PTHR11410">
    <property type="entry name" value="ATP SYNTHASE SUBUNIT A"/>
    <property type="match status" value="1"/>
</dbReference>
<accession>A0A4Q7U4R2</accession>
<dbReference type="InterPro" id="IPR045083">
    <property type="entry name" value="ATP_synth_F0_asu_bact/mt"/>
</dbReference>
<feature type="transmembrane region" description="Helical" evidence="11">
    <location>
        <begin position="48"/>
        <end position="66"/>
    </location>
</feature>
<keyword evidence="5 11" id="KW-0812">Transmembrane</keyword>
<evidence type="ECO:0000313" key="14">
    <source>
        <dbReference type="Proteomes" id="UP000291832"/>
    </source>
</evidence>
<dbReference type="GO" id="GO:0046933">
    <property type="term" value="F:proton-transporting ATP synthase activity, rotational mechanism"/>
    <property type="evidence" value="ECO:0007669"/>
    <property type="project" value="UniProtKB-UniRule"/>
</dbReference>
<evidence type="ECO:0000256" key="8">
    <source>
        <dbReference type="ARBA" id="ARBA00023065"/>
    </source>
</evidence>
<evidence type="ECO:0000256" key="3">
    <source>
        <dbReference type="ARBA" id="ARBA00022448"/>
    </source>
</evidence>
<organism evidence="13 14">
    <name type="scientific">Leucobacter luti</name>
    <dbReference type="NCBI Taxonomy" id="340320"/>
    <lineage>
        <taxon>Bacteria</taxon>
        <taxon>Bacillati</taxon>
        <taxon>Actinomycetota</taxon>
        <taxon>Actinomycetes</taxon>
        <taxon>Micrococcales</taxon>
        <taxon>Microbacteriaceae</taxon>
        <taxon>Leucobacter</taxon>
    </lineage>
</organism>
<dbReference type="GO" id="GO:0045259">
    <property type="term" value="C:proton-transporting ATP synthase complex"/>
    <property type="evidence" value="ECO:0007669"/>
    <property type="project" value="UniProtKB-KW"/>
</dbReference>
<keyword evidence="11" id="KW-1003">Cell membrane</keyword>
<keyword evidence="4 11" id="KW-0138">CF(0)</keyword>
<evidence type="ECO:0000256" key="12">
    <source>
        <dbReference type="RuleBase" id="RU000483"/>
    </source>
</evidence>
<dbReference type="Pfam" id="PF00119">
    <property type="entry name" value="ATP-synt_A"/>
    <property type="match status" value="1"/>
</dbReference>
<dbReference type="InterPro" id="IPR035908">
    <property type="entry name" value="F0_ATP_A_sf"/>
</dbReference>
<comment type="function">
    <text evidence="11 12">Key component of the proton channel; it plays a direct role in the translocation of protons across the membrane.</text>
</comment>
<sequence>MALFANPMHFVAPGLVRTEEGGFHGPTLDDFFPAAVLFEGTPFEMNRIMIIRVIMVIVLLVLFWLGTRNLRVIPGRAQGVLEFALDFVRKNVIEAQLGVKEGRRFAPLLMSIFFLVFAFNITGVIPGFNIAASSVVGFPIVMAVVAYVAFIYAGVKKHPGKFFKNSLFPAGVPKVMYLLVTPVEFLSTFIMRPVTLALRLLMNMLVGHMILVLLFAATNFFITQAGGLFPLVGVGTFAFGFAFTLFEVFVAGLQAYVFTLLTALYIQLALAEEH</sequence>
<dbReference type="EMBL" id="SHKI01000002">
    <property type="protein sequence ID" value="RZT68681.1"/>
    <property type="molecule type" value="Genomic_DNA"/>
</dbReference>
<name>A0A4Q7U4R2_9MICO</name>
<dbReference type="SUPFAM" id="SSF81336">
    <property type="entry name" value="F1F0 ATP synthase subunit A"/>
    <property type="match status" value="1"/>
</dbReference>
<dbReference type="RefSeq" id="WP_198677413.1">
    <property type="nucleotide sequence ID" value="NZ_QYAG01000004.1"/>
</dbReference>
<dbReference type="InterPro" id="IPR000568">
    <property type="entry name" value="ATP_synth_F0_asu"/>
</dbReference>
<feature type="transmembrane region" description="Helical" evidence="11">
    <location>
        <begin position="131"/>
        <end position="155"/>
    </location>
</feature>
<dbReference type="NCBIfam" id="TIGR01131">
    <property type="entry name" value="ATP_synt_6_or_A"/>
    <property type="match status" value="1"/>
</dbReference>
<feature type="transmembrane region" description="Helical" evidence="11">
    <location>
        <begin position="105"/>
        <end position="125"/>
    </location>
</feature>
<keyword evidence="14" id="KW-1185">Reference proteome</keyword>
<comment type="similarity">
    <text evidence="2 11 12">Belongs to the ATPase A chain family.</text>
</comment>
<dbReference type="CDD" id="cd00310">
    <property type="entry name" value="ATP-synt_Fo_a_6"/>
    <property type="match status" value="1"/>
</dbReference>
<evidence type="ECO:0000256" key="5">
    <source>
        <dbReference type="ARBA" id="ARBA00022692"/>
    </source>
</evidence>
<reference evidence="13 14" key="1">
    <citation type="journal article" date="2015" name="Stand. Genomic Sci.">
        <title>Genomic Encyclopedia of Bacterial and Archaeal Type Strains, Phase III: the genomes of soil and plant-associated and newly described type strains.</title>
        <authorList>
            <person name="Whitman W.B."/>
            <person name="Woyke T."/>
            <person name="Klenk H.P."/>
            <person name="Zhou Y."/>
            <person name="Lilburn T.G."/>
            <person name="Beck B.J."/>
            <person name="De Vos P."/>
            <person name="Vandamme P."/>
            <person name="Eisen J.A."/>
            <person name="Garrity G."/>
            <person name="Hugenholtz P."/>
            <person name="Kyrpides N.C."/>
        </authorList>
    </citation>
    <scope>NUCLEOTIDE SEQUENCE [LARGE SCALE GENOMIC DNA]</scope>
    <source>
        <strain evidence="13 14">RF6</strain>
    </source>
</reference>
<comment type="subcellular location">
    <subcellularLocation>
        <location evidence="11 12">Cell membrane</location>
        <topology evidence="11 12">Multi-pass membrane protein</topology>
    </subcellularLocation>
    <subcellularLocation>
        <location evidence="1">Membrane</location>
        <topology evidence="1">Multi-pass membrane protein</topology>
    </subcellularLocation>
</comment>
<keyword evidence="3 11" id="KW-0813">Transport</keyword>
<dbReference type="GO" id="GO:0005886">
    <property type="term" value="C:plasma membrane"/>
    <property type="evidence" value="ECO:0007669"/>
    <property type="project" value="UniProtKB-SubCell"/>
</dbReference>
<evidence type="ECO:0000256" key="7">
    <source>
        <dbReference type="ARBA" id="ARBA00022989"/>
    </source>
</evidence>
<feature type="transmembrane region" description="Helical" evidence="11">
    <location>
        <begin position="252"/>
        <end position="271"/>
    </location>
</feature>
<gene>
    <name evidence="11" type="primary">atpB</name>
    <name evidence="13" type="ORF">EV139_0408</name>
</gene>
<keyword evidence="10 11" id="KW-0066">ATP synthesis</keyword>
<feature type="transmembrane region" description="Helical" evidence="11">
    <location>
        <begin position="200"/>
        <end position="221"/>
    </location>
</feature>
<dbReference type="AlphaFoldDB" id="A0A4Q7U4R2"/>
<evidence type="ECO:0000256" key="10">
    <source>
        <dbReference type="ARBA" id="ARBA00023310"/>
    </source>
</evidence>
<keyword evidence="9 11" id="KW-0472">Membrane</keyword>
<dbReference type="Proteomes" id="UP000291832">
    <property type="component" value="Unassembled WGS sequence"/>
</dbReference>
<evidence type="ECO:0000256" key="11">
    <source>
        <dbReference type="HAMAP-Rule" id="MF_01393"/>
    </source>
</evidence>
<dbReference type="PRINTS" id="PR00123">
    <property type="entry name" value="ATPASEA"/>
</dbReference>
<evidence type="ECO:0000256" key="2">
    <source>
        <dbReference type="ARBA" id="ARBA00006810"/>
    </source>
</evidence>
<keyword evidence="6 11" id="KW-0375">Hydrogen ion transport</keyword>
<evidence type="ECO:0000256" key="9">
    <source>
        <dbReference type="ARBA" id="ARBA00023136"/>
    </source>
</evidence>
<comment type="caution">
    <text evidence="13">The sequence shown here is derived from an EMBL/GenBank/DDBJ whole genome shotgun (WGS) entry which is preliminary data.</text>
</comment>
<dbReference type="Gene3D" id="1.20.120.220">
    <property type="entry name" value="ATP synthase, F0 complex, subunit A"/>
    <property type="match status" value="1"/>
</dbReference>
<evidence type="ECO:0000256" key="1">
    <source>
        <dbReference type="ARBA" id="ARBA00004141"/>
    </source>
</evidence>
<keyword evidence="8 11" id="KW-0406">Ion transport</keyword>
<proteinExistence type="inferred from homology"/>